<gene>
    <name evidence="10" type="ORF">BU24DRAFT_96481</name>
</gene>
<evidence type="ECO:0000256" key="2">
    <source>
        <dbReference type="ARBA" id="ARBA00022723"/>
    </source>
</evidence>
<dbReference type="SUPFAM" id="SSF51556">
    <property type="entry name" value="Metallo-dependent hydrolases"/>
    <property type="match status" value="1"/>
</dbReference>
<keyword evidence="4" id="KW-0862">Zinc</keyword>
<dbReference type="InterPro" id="IPR032465">
    <property type="entry name" value="ACMSD"/>
</dbReference>
<dbReference type="Proteomes" id="UP000799778">
    <property type="component" value="Unassembled WGS sequence"/>
</dbReference>
<keyword evidence="2" id="KW-0479">Metal-binding</keyword>
<dbReference type="GO" id="GO:0005829">
    <property type="term" value="C:cytosol"/>
    <property type="evidence" value="ECO:0007669"/>
    <property type="project" value="TreeGrafter"/>
</dbReference>
<evidence type="ECO:0000256" key="6">
    <source>
        <dbReference type="ARBA" id="ARBA00036832"/>
    </source>
</evidence>
<keyword evidence="5 8" id="KW-0456">Lyase</keyword>
<evidence type="ECO:0000256" key="5">
    <source>
        <dbReference type="ARBA" id="ARBA00023239"/>
    </source>
</evidence>
<evidence type="ECO:0000256" key="8">
    <source>
        <dbReference type="RuleBase" id="RU366045"/>
    </source>
</evidence>
<keyword evidence="3 8" id="KW-0210">Decarboxylase</keyword>
<dbReference type="EC" id="4.1.1.52" evidence="7"/>
<proteinExistence type="inferred from homology"/>
<accession>A0A6A5X7A8</accession>
<name>A0A6A5X7A8_9PLEO</name>
<dbReference type="Gene3D" id="3.20.20.140">
    <property type="entry name" value="Metal-dependent hydrolases"/>
    <property type="match status" value="1"/>
</dbReference>
<dbReference type="Pfam" id="PF04909">
    <property type="entry name" value="Amidohydro_2"/>
    <property type="match status" value="1"/>
</dbReference>
<dbReference type="EMBL" id="ML978082">
    <property type="protein sequence ID" value="KAF2008707.1"/>
    <property type="molecule type" value="Genomic_DNA"/>
</dbReference>
<feature type="domain" description="Amidohydrolase-related" evidence="9">
    <location>
        <begin position="5"/>
        <end position="290"/>
    </location>
</feature>
<dbReference type="PANTHER" id="PTHR21240">
    <property type="entry name" value="2-AMINO-3-CARBOXYLMUCONATE-6-SEMIALDEHYDE DECARBOXYLASE"/>
    <property type="match status" value="1"/>
</dbReference>
<protein>
    <recommendedName>
        <fullName evidence="7">6-methylsalicylate decarboxylase</fullName>
        <ecNumber evidence="7">4.1.1.52</ecNumber>
    </recommendedName>
</protein>
<dbReference type="RefSeq" id="XP_033377046.1">
    <property type="nucleotide sequence ID" value="XM_033534839.1"/>
</dbReference>
<keyword evidence="10" id="KW-0378">Hydrolase</keyword>
<dbReference type="GO" id="GO:0016787">
    <property type="term" value="F:hydrolase activity"/>
    <property type="evidence" value="ECO:0007669"/>
    <property type="project" value="UniProtKB-KW"/>
</dbReference>
<dbReference type="GO" id="GO:0019748">
    <property type="term" value="P:secondary metabolic process"/>
    <property type="evidence" value="ECO:0007669"/>
    <property type="project" value="TreeGrafter"/>
</dbReference>
<dbReference type="GeneID" id="54292236"/>
<evidence type="ECO:0000256" key="4">
    <source>
        <dbReference type="ARBA" id="ARBA00022833"/>
    </source>
</evidence>
<comment type="similarity">
    <text evidence="1">Belongs to the metallo-dependent hydrolases superfamily. ACMSD family.</text>
</comment>
<dbReference type="PANTHER" id="PTHR21240:SF29">
    <property type="entry name" value="AMIDOHYDROLASE-RELATED DOMAIN-CONTAINING PROTEIN"/>
    <property type="match status" value="1"/>
</dbReference>
<reference evidence="10" key="1">
    <citation type="journal article" date="2020" name="Stud. Mycol.">
        <title>101 Dothideomycetes genomes: a test case for predicting lifestyles and emergence of pathogens.</title>
        <authorList>
            <person name="Haridas S."/>
            <person name="Albert R."/>
            <person name="Binder M."/>
            <person name="Bloem J."/>
            <person name="Labutti K."/>
            <person name="Salamov A."/>
            <person name="Andreopoulos B."/>
            <person name="Baker S."/>
            <person name="Barry K."/>
            <person name="Bills G."/>
            <person name="Bluhm B."/>
            <person name="Cannon C."/>
            <person name="Castanera R."/>
            <person name="Culley D."/>
            <person name="Daum C."/>
            <person name="Ezra D."/>
            <person name="Gonzalez J."/>
            <person name="Henrissat B."/>
            <person name="Kuo A."/>
            <person name="Liang C."/>
            <person name="Lipzen A."/>
            <person name="Lutzoni F."/>
            <person name="Magnuson J."/>
            <person name="Mondo S."/>
            <person name="Nolan M."/>
            <person name="Ohm R."/>
            <person name="Pangilinan J."/>
            <person name="Park H.-J."/>
            <person name="Ramirez L."/>
            <person name="Alfaro M."/>
            <person name="Sun H."/>
            <person name="Tritt A."/>
            <person name="Yoshinaga Y."/>
            <person name="Zwiers L.-H."/>
            <person name="Turgeon B."/>
            <person name="Goodwin S."/>
            <person name="Spatafora J."/>
            <person name="Crous P."/>
            <person name="Grigoriev I."/>
        </authorList>
    </citation>
    <scope>NUCLEOTIDE SEQUENCE</scope>
    <source>
        <strain evidence="10">CBS 175.79</strain>
    </source>
</reference>
<keyword evidence="11" id="KW-1185">Reference proteome</keyword>
<evidence type="ECO:0000256" key="7">
    <source>
        <dbReference type="ARBA" id="ARBA00038889"/>
    </source>
</evidence>
<comment type="catalytic activity">
    <reaction evidence="6">
        <text>6-methylsalicylate + H(+) = 3-methylphenol + CO2</text>
        <dbReference type="Rhea" id="RHEA:23112"/>
        <dbReference type="ChEBI" id="CHEBI:15378"/>
        <dbReference type="ChEBI" id="CHEBI:16526"/>
        <dbReference type="ChEBI" id="CHEBI:17231"/>
        <dbReference type="ChEBI" id="CHEBI:36658"/>
        <dbReference type="EC" id="4.1.1.52"/>
    </reaction>
    <physiologicalReaction direction="left-to-right" evidence="6">
        <dbReference type="Rhea" id="RHEA:23113"/>
    </physiologicalReaction>
</comment>
<evidence type="ECO:0000256" key="1">
    <source>
        <dbReference type="ARBA" id="ARBA00005871"/>
    </source>
</evidence>
<dbReference type="AlphaFoldDB" id="A0A6A5X7A8"/>
<evidence type="ECO:0000259" key="9">
    <source>
        <dbReference type="Pfam" id="PF04909"/>
    </source>
</evidence>
<sequence>MAPRIDVHHHILPPQITQLLQGNPAIPKGLKLPQWTAEMSALFMEQNHIDAAIFSLPVPLSVLGKEGVEAAALCREVNGYMADLRVRDEKRFGYFAALPSLEDVNACIHEIRIALDEKGADGVTLFTSYRDKYLGHPDFAPVWEELHARAAVVFIHPTMEGAEKAVTEPRLLPRPLVDWTHETTRTAVHLVTTGTLNKYDACKVILSHAGGTLPFIAGRVADLAGEMALMEGQGDFVETARSFYMDLALAGYEAQLKLTLDFAAPGHILYGSDFPFAGHGVVARRQKALIDLMAGDEVVRGAKVLFPRFFS</sequence>
<dbReference type="InterPro" id="IPR006680">
    <property type="entry name" value="Amidohydro-rel"/>
</dbReference>
<evidence type="ECO:0000313" key="11">
    <source>
        <dbReference type="Proteomes" id="UP000799778"/>
    </source>
</evidence>
<organism evidence="10 11">
    <name type="scientific">Aaosphaeria arxii CBS 175.79</name>
    <dbReference type="NCBI Taxonomy" id="1450172"/>
    <lineage>
        <taxon>Eukaryota</taxon>
        <taxon>Fungi</taxon>
        <taxon>Dikarya</taxon>
        <taxon>Ascomycota</taxon>
        <taxon>Pezizomycotina</taxon>
        <taxon>Dothideomycetes</taxon>
        <taxon>Pleosporomycetidae</taxon>
        <taxon>Pleosporales</taxon>
        <taxon>Pleosporales incertae sedis</taxon>
        <taxon>Aaosphaeria</taxon>
    </lineage>
</organism>
<evidence type="ECO:0000313" key="10">
    <source>
        <dbReference type="EMBL" id="KAF2008707.1"/>
    </source>
</evidence>
<dbReference type="GO" id="GO:0047596">
    <property type="term" value="F:6-methylsalicylate decarboxylase activity"/>
    <property type="evidence" value="ECO:0007669"/>
    <property type="project" value="UniProtKB-EC"/>
</dbReference>
<dbReference type="OrthoDB" id="2832284at2759"/>
<dbReference type="GO" id="GO:0046872">
    <property type="term" value="F:metal ion binding"/>
    <property type="evidence" value="ECO:0007669"/>
    <property type="project" value="UniProtKB-KW"/>
</dbReference>
<evidence type="ECO:0000256" key="3">
    <source>
        <dbReference type="ARBA" id="ARBA00022793"/>
    </source>
</evidence>
<dbReference type="InterPro" id="IPR032466">
    <property type="entry name" value="Metal_Hydrolase"/>
</dbReference>